<proteinExistence type="predicted"/>
<organism evidence="1 2">
    <name type="scientific">Ochrobactrum quorumnocens</name>
    <dbReference type="NCBI Taxonomy" id="271865"/>
    <lineage>
        <taxon>Bacteria</taxon>
        <taxon>Pseudomonadati</taxon>
        <taxon>Pseudomonadota</taxon>
        <taxon>Alphaproteobacteria</taxon>
        <taxon>Hyphomicrobiales</taxon>
        <taxon>Brucellaceae</taxon>
        <taxon>Brucella/Ochrobactrum group</taxon>
        <taxon>Ochrobactrum</taxon>
    </lineage>
</organism>
<name>A0A248UE32_9HYPH</name>
<dbReference type="Proteomes" id="UP000215256">
    <property type="component" value="Chromosome 2"/>
</dbReference>
<accession>A0A248UE32</accession>
<gene>
    <name evidence="1" type="ORF">CES85_5730</name>
</gene>
<evidence type="ECO:0000313" key="2">
    <source>
        <dbReference type="Proteomes" id="UP000215256"/>
    </source>
</evidence>
<sequence>MWRTLAKRGQLVLPAPEDGIEFAGLVISEPLAEQPGSDTSCVEICIGSVTVRLESGAPISRIVAVARGLAVSS</sequence>
<dbReference type="EMBL" id="CP022603">
    <property type="protein sequence ID" value="ASV84926.1"/>
    <property type="molecule type" value="Genomic_DNA"/>
</dbReference>
<dbReference type="KEGG" id="och:CES85_5730"/>
<evidence type="ECO:0000313" key="1">
    <source>
        <dbReference type="EMBL" id="ASV84926.1"/>
    </source>
</evidence>
<reference evidence="1 2" key="1">
    <citation type="submission" date="2017-07" db="EMBL/GenBank/DDBJ databases">
        <title>Phylogenetic study on the rhizospheric bacterium Ochrobactrum sp. A44.</title>
        <authorList>
            <person name="Krzyzanowska D.M."/>
            <person name="Ossowicki A."/>
            <person name="Rajewska M."/>
            <person name="Maciag T."/>
            <person name="Kaczynski Z."/>
            <person name="Czerwicka M."/>
            <person name="Jafra S."/>
        </authorList>
    </citation>
    <scope>NUCLEOTIDE SEQUENCE [LARGE SCALE GENOMIC DNA]</scope>
    <source>
        <strain evidence="1 2">A44</strain>
    </source>
</reference>
<protein>
    <submittedName>
        <fullName evidence="1">Transposase IS3/IS911 family protein</fullName>
    </submittedName>
</protein>
<dbReference type="AlphaFoldDB" id="A0A248UE32"/>